<feature type="region of interest" description="Disordered" evidence="21">
    <location>
        <begin position="984"/>
        <end position="1050"/>
    </location>
</feature>
<feature type="domain" description="RanBP2-type" evidence="22">
    <location>
        <begin position="600"/>
        <end position="629"/>
    </location>
</feature>
<dbReference type="STRING" id="9009.A0A226MXV1"/>
<dbReference type="FunFam" id="4.10.1060.10:FF:000001">
    <property type="entry name" value="Nuclear pore complex protein Nup153"/>
    <property type="match status" value="3"/>
</dbReference>
<dbReference type="InterPro" id="IPR013913">
    <property type="entry name" value="Nup153_N"/>
</dbReference>
<comment type="similarity">
    <text evidence="16">Belongs to the NUP153 family.</text>
</comment>
<evidence type="ECO:0000256" key="15">
    <source>
        <dbReference type="ARBA" id="ARBA00023242"/>
    </source>
</evidence>
<evidence type="ECO:0000256" key="8">
    <source>
        <dbReference type="ARBA" id="ARBA00022816"/>
    </source>
</evidence>
<comment type="subcellular location">
    <subcellularLocation>
        <location evidence="2">Nucleus membrane</location>
    </subcellularLocation>
    <subcellularLocation>
        <location evidence="3">Nucleus</location>
        <location evidence="3">Nuclear pore complex</location>
    </subcellularLocation>
</comment>
<feature type="region of interest" description="Disordered" evidence="21">
    <location>
        <begin position="1186"/>
        <end position="1259"/>
    </location>
</feature>
<evidence type="ECO:0000256" key="9">
    <source>
        <dbReference type="ARBA" id="ARBA00022833"/>
    </source>
</evidence>
<evidence type="ECO:0000256" key="4">
    <source>
        <dbReference type="ARBA" id="ARBA00022448"/>
    </source>
</evidence>
<comment type="caution">
    <text evidence="23">The sequence shown here is derived from an EMBL/GenBank/DDBJ whole genome shotgun (WGS) entry which is preliminary data.</text>
</comment>
<evidence type="ECO:0000256" key="16">
    <source>
        <dbReference type="ARBA" id="ARBA00060842"/>
    </source>
</evidence>
<keyword evidence="10" id="KW-0653">Protein transport</keyword>
<dbReference type="Pfam" id="PF00641">
    <property type="entry name" value="Zn_ribbon_RanBP"/>
    <property type="match status" value="3"/>
</dbReference>
<dbReference type="SMART" id="SM00547">
    <property type="entry name" value="ZnF_RBZ"/>
    <property type="match status" value="3"/>
</dbReference>
<feature type="region of interest" description="Disordered" evidence="21">
    <location>
        <begin position="69"/>
        <end position="91"/>
    </location>
</feature>
<keyword evidence="11" id="KW-0811">Translocation</keyword>
<evidence type="ECO:0000313" key="23">
    <source>
        <dbReference type="EMBL" id="OXB60166.1"/>
    </source>
</evidence>
<dbReference type="PANTHER" id="PTHR23193:SF23">
    <property type="entry name" value="NUCLEAR PORE COMPLEX PROTEIN NUP153"/>
    <property type="match status" value="1"/>
</dbReference>
<dbReference type="GO" id="GO:0008139">
    <property type="term" value="F:nuclear localization sequence binding"/>
    <property type="evidence" value="ECO:0007669"/>
    <property type="project" value="TreeGrafter"/>
</dbReference>
<comment type="cofactor">
    <cofactor evidence="1">
        <name>Zn(2+)</name>
        <dbReference type="ChEBI" id="CHEBI:29105"/>
    </cofactor>
</comment>
<name>A0A226MXV1_CALSU</name>
<dbReference type="GO" id="GO:0008270">
    <property type="term" value="F:zinc ion binding"/>
    <property type="evidence" value="ECO:0007669"/>
    <property type="project" value="UniProtKB-KW"/>
</dbReference>
<feature type="region of interest" description="Disordered" evidence="21">
    <location>
        <begin position="934"/>
        <end position="953"/>
    </location>
</feature>
<reference evidence="23 24" key="1">
    <citation type="submission" date="2016-07" db="EMBL/GenBank/DDBJ databases">
        <title>Disparate Historic Effective Population Sizes Predicted by Modern Levels of Genome Diversity for the Scaled Quail (Callipepla squamata) and the Northern Bobwhite (Colinus virginianus): Inferences from First and Second Generation Draft Genome Assemblies for Sympatric New World Quail.</title>
        <authorList>
            <person name="Oldeschulte D.L."/>
            <person name="Halley Y.A."/>
            <person name="Bhattarai E.K."/>
            <person name="Brashear W.A."/>
            <person name="Hill J."/>
            <person name="Metz R.P."/>
            <person name="Johnson C.D."/>
            <person name="Rollins D."/>
            <person name="Peterson M.J."/>
            <person name="Bickhart D.M."/>
            <person name="Decker J.E."/>
            <person name="Seabury C.M."/>
        </authorList>
    </citation>
    <scope>NUCLEOTIDE SEQUENCE [LARGE SCALE GENOMIC DNA]</scope>
    <source>
        <strain evidence="23 24">Texas</strain>
        <tissue evidence="23">Leg muscle</tissue>
    </source>
</reference>
<keyword evidence="5" id="KW-0479">Metal-binding</keyword>
<protein>
    <recommendedName>
        <fullName evidence="17">Nuclear pore complex protein Nup153</fullName>
    </recommendedName>
    <alternativeName>
        <fullName evidence="19">153 kDa nucleoporin</fullName>
    </alternativeName>
    <alternativeName>
        <fullName evidence="18">Nucleoporin Nup153</fullName>
    </alternativeName>
</protein>
<feature type="compositionally biased region" description="Polar residues" evidence="21">
    <location>
        <begin position="181"/>
        <end position="190"/>
    </location>
</feature>
<dbReference type="Pfam" id="PF08604">
    <property type="entry name" value="Nup153"/>
    <property type="match status" value="2"/>
</dbReference>
<evidence type="ECO:0000256" key="18">
    <source>
        <dbReference type="ARBA" id="ARBA00078197"/>
    </source>
</evidence>
<dbReference type="Proteomes" id="UP000198323">
    <property type="component" value="Unassembled WGS sequence"/>
</dbReference>
<evidence type="ECO:0000256" key="21">
    <source>
        <dbReference type="SAM" id="MobiDB-lite"/>
    </source>
</evidence>
<dbReference type="PROSITE" id="PS01358">
    <property type="entry name" value="ZF_RANBP2_1"/>
    <property type="match status" value="3"/>
</dbReference>
<evidence type="ECO:0000256" key="1">
    <source>
        <dbReference type="ARBA" id="ARBA00001947"/>
    </source>
</evidence>
<dbReference type="InterPro" id="IPR001876">
    <property type="entry name" value="Znf_RanBP2"/>
</dbReference>
<evidence type="ECO:0000256" key="13">
    <source>
        <dbReference type="ARBA" id="ARBA00023132"/>
    </source>
</evidence>
<evidence type="ECO:0000256" key="3">
    <source>
        <dbReference type="ARBA" id="ARBA00004567"/>
    </source>
</evidence>
<evidence type="ECO:0000256" key="14">
    <source>
        <dbReference type="ARBA" id="ARBA00023136"/>
    </source>
</evidence>
<feature type="domain" description="RanBP2-type" evidence="22">
    <location>
        <begin position="670"/>
        <end position="699"/>
    </location>
</feature>
<evidence type="ECO:0000256" key="12">
    <source>
        <dbReference type="ARBA" id="ARBA00023125"/>
    </source>
</evidence>
<keyword evidence="9" id="KW-0862">Zinc</keyword>
<dbReference type="GO" id="GO:0006606">
    <property type="term" value="P:protein import into nucleus"/>
    <property type="evidence" value="ECO:0007669"/>
    <property type="project" value="TreeGrafter"/>
</dbReference>
<dbReference type="AlphaFoldDB" id="A0A226MXV1"/>
<feature type="compositionally biased region" description="Gly residues" evidence="21">
    <location>
        <begin position="1"/>
        <end position="20"/>
    </location>
</feature>
<keyword evidence="12" id="KW-0238">DNA-binding</keyword>
<keyword evidence="13" id="KW-0906">Nuclear pore complex</keyword>
<evidence type="ECO:0000256" key="17">
    <source>
        <dbReference type="ARBA" id="ARBA00068609"/>
    </source>
</evidence>
<dbReference type="PROSITE" id="PS50199">
    <property type="entry name" value="ZF_RANBP2_2"/>
    <property type="match status" value="3"/>
</dbReference>
<feature type="compositionally biased region" description="Basic and acidic residues" evidence="21">
    <location>
        <begin position="843"/>
        <end position="854"/>
    </location>
</feature>
<feature type="region of interest" description="Disordered" evidence="21">
    <location>
        <begin position="171"/>
        <end position="196"/>
    </location>
</feature>
<evidence type="ECO:0000256" key="10">
    <source>
        <dbReference type="ARBA" id="ARBA00022927"/>
    </source>
</evidence>
<evidence type="ECO:0000313" key="24">
    <source>
        <dbReference type="Proteomes" id="UP000198323"/>
    </source>
</evidence>
<keyword evidence="7 20" id="KW-0863">Zinc-finger</keyword>
<keyword evidence="8" id="KW-0509">mRNA transport</keyword>
<keyword evidence="14" id="KW-0472">Membrane</keyword>
<dbReference type="Gene3D" id="4.10.1060.10">
    <property type="entry name" value="Zinc finger, RanBP2-type"/>
    <property type="match status" value="3"/>
</dbReference>
<evidence type="ECO:0000259" key="22">
    <source>
        <dbReference type="PROSITE" id="PS50199"/>
    </source>
</evidence>
<feature type="region of interest" description="Disordered" evidence="21">
    <location>
        <begin position="365"/>
        <end position="409"/>
    </location>
</feature>
<evidence type="ECO:0000256" key="6">
    <source>
        <dbReference type="ARBA" id="ARBA00022737"/>
    </source>
</evidence>
<feature type="compositionally biased region" description="Low complexity" evidence="21">
    <location>
        <begin position="1233"/>
        <end position="1253"/>
    </location>
</feature>
<organism evidence="23 24">
    <name type="scientific">Callipepla squamata</name>
    <name type="common">Scaled quail</name>
    <dbReference type="NCBI Taxonomy" id="9009"/>
    <lineage>
        <taxon>Eukaryota</taxon>
        <taxon>Metazoa</taxon>
        <taxon>Chordata</taxon>
        <taxon>Craniata</taxon>
        <taxon>Vertebrata</taxon>
        <taxon>Euteleostomi</taxon>
        <taxon>Archelosauria</taxon>
        <taxon>Archosauria</taxon>
        <taxon>Dinosauria</taxon>
        <taxon>Saurischia</taxon>
        <taxon>Theropoda</taxon>
        <taxon>Coelurosauria</taxon>
        <taxon>Aves</taxon>
        <taxon>Neognathae</taxon>
        <taxon>Galloanserae</taxon>
        <taxon>Galliformes</taxon>
        <taxon>Odontophoridae</taxon>
        <taxon>Callipepla</taxon>
    </lineage>
</organism>
<keyword evidence="24" id="KW-1185">Reference proteome</keyword>
<evidence type="ECO:0000256" key="11">
    <source>
        <dbReference type="ARBA" id="ARBA00023010"/>
    </source>
</evidence>
<dbReference type="SUPFAM" id="SSF90209">
    <property type="entry name" value="Ran binding protein zinc finger-like"/>
    <property type="match status" value="3"/>
</dbReference>
<evidence type="ECO:0000256" key="20">
    <source>
        <dbReference type="PROSITE-ProRule" id="PRU00322"/>
    </source>
</evidence>
<evidence type="ECO:0000256" key="2">
    <source>
        <dbReference type="ARBA" id="ARBA00004126"/>
    </source>
</evidence>
<keyword evidence="6" id="KW-0677">Repeat</keyword>
<dbReference type="GO" id="GO:0006405">
    <property type="term" value="P:RNA export from nucleus"/>
    <property type="evidence" value="ECO:0007669"/>
    <property type="project" value="TreeGrafter"/>
</dbReference>
<sequence>MASGGGGGAGGGAGGGGGGKIRTRRYHLGAAKPPYGRSRQQGIISRMTESVKNIVPGWLQKYFNKSEDERVDTNESANQEENPVNYNDYGDEDTLMTDGRVTPEPAGINLEEPSTSRSALNFSVVLTRPSLHRSHLNCTTLDSTVPPCQPTTSSTLGIGNPGLSLVKEIKDSTSQHDDDNISTTSGFSSRASDKDIAVSKNTSAPLLWSTEAERSHSLSQHSASSSKKPAFNLSAFGALSPSLGNTSVFKTSQLGDSPFYPGKTTYGGAAAAARQTKVRIAPYQDAKRIPSPATSPLSSSMDRSMLDITGFHSTRKQMESQHPPVQKLVTPKAISLSGGRAQYFKPSLTPSADSSKIHQRVETKHKEMKEKNLPEEQHIEPPESNLTYPKFSTPASNGLSSGVSGGGKMRRERGVHYVSKPGQEQQIGFTFSVPVVKSAERSGSSDTPVTSLLSCDTTTVNSISNKKEEKEEYDGPFKPAKVLKEGSVLDILRNPGFTSVKTHSSASAQPVTSTVVYTRPAISSFSAGKETSKQTSSYWQSDPCDPCLQNKVTDSKCVTCQAAKVSTAESTKQSSSPSGSTKAAAPPVGVLGFGDKFKAAPGTWDCDTCLVQNKPEATKCVACETPKPGMGVMPTLALPVTTESSVTVTSSSSSTDTTVTLGFGDKFKKPKGSWDCATCFVSNKAEDSKCVACQSEKPGSSVPVTSSGASAFAAPSGELLDLDKFKKPEGSWDCEVCLVQNKAEAMKCVACESAKPGTKTEFKGFDASAVSTNAALPSFTFGVQSSSSDSQTSGITGSFKFGEQGGFKFGIASESASSNAAPGGFKFPSSSGSFKFGVSSSDSKSEESKKEDKSNSFTFGLPSTSSPAPLTFQFGTASLGQQEKKEQQPVLGGFSFGSNSASSIATSENKTGAAGFTFGTAAENEVASASFAFKKSDEKKDETPSTKGGFSFGSVESAPASQFVLGRTEEKQDSVSSAAPLVFGKKADSEESKAQPVFSVGQSEHTKEESTAKPMFNFSFVKPSEKETEQAKPAFSFGAQTSTSDQGAAKPSFSFLSSSSSSSAVPTTSANSSSVFGSVTSSSNPAPVPTPFVFGQASNTVSSTAFGSSAESTASQSFGFSQESKPAATSSTTGAAVAPFVFGSGASSSSAASSGFTFGATTTSSSTGSSSSFVFGSGSSAPAAGPAFGTGQLPGFGQSQGSGQPNAPSFGSLFSAGSQPAPPVFGSVTSSTQPPVFGQQSSQQPGFGSGTSSAGECRASSSFWSQRELGLLVGWVP</sequence>
<feature type="region of interest" description="Disordered" evidence="21">
    <location>
        <begin position="838"/>
        <end position="862"/>
    </location>
</feature>
<dbReference type="GO" id="GO:0017056">
    <property type="term" value="F:structural constituent of nuclear pore"/>
    <property type="evidence" value="ECO:0007669"/>
    <property type="project" value="TreeGrafter"/>
</dbReference>
<evidence type="ECO:0000256" key="7">
    <source>
        <dbReference type="ARBA" id="ARBA00022771"/>
    </source>
</evidence>
<accession>A0A226MXV1</accession>
<dbReference type="PANTHER" id="PTHR23193">
    <property type="entry name" value="NUCLEAR PORE COMPLEX PROTEIN NUP"/>
    <property type="match status" value="1"/>
</dbReference>
<dbReference type="GO" id="GO:0031965">
    <property type="term" value="C:nuclear membrane"/>
    <property type="evidence" value="ECO:0007669"/>
    <property type="project" value="UniProtKB-SubCell"/>
</dbReference>
<dbReference type="InterPro" id="IPR026054">
    <property type="entry name" value="Nucleoporin"/>
</dbReference>
<feature type="domain" description="RanBP2-type" evidence="22">
    <location>
        <begin position="728"/>
        <end position="757"/>
    </location>
</feature>
<evidence type="ECO:0000256" key="19">
    <source>
        <dbReference type="ARBA" id="ARBA00079437"/>
    </source>
</evidence>
<proteinExistence type="inferred from homology"/>
<feature type="compositionally biased region" description="Basic and acidic residues" evidence="21">
    <location>
        <begin position="934"/>
        <end position="944"/>
    </location>
</feature>
<dbReference type="OrthoDB" id="9120250at2759"/>
<dbReference type="GO" id="GO:0003677">
    <property type="term" value="F:DNA binding"/>
    <property type="evidence" value="ECO:0007669"/>
    <property type="project" value="UniProtKB-KW"/>
</dbReference>
<evidence type="ECO:0000256" key="5">
    <source>
        <dbReference type="ARBA" id="ARBA00022723"/>
    </source>
</evidence>
<gene>
    <name evidence="23" type="ORF">ASZ78_012317</name>
</gene>
<dbReference type="EMBL" id="MCFN01000348">
    <property type="protein sequence ID" value="OXB60166.1"/>
    <property type="molecule type" value="Genomic_DNA"/>
</dbReference>
<dbReference type="GO" id="GO:0005643">
    <property type="term" value="C:nuclear pore"/>
    <property type="evidence" value="ECO:0007669"/>
    <property type="project" value="UniProtKB-SubCell"/>
</dbReference>
<dbReference type="InterPro" id="IPR036443">
    <property type="entry name" value="Znf_RanBP2_sf"/>
</dbReference>
<dbReference type="GO" id="GO:0051028">
    <property type="term" value="P:mRNA transport"/>
    <property type="evidence" value="ECO:0007669"/>
    <property type="project" value="UniProtKB-KW"/>
</dbReference>
<feature type="compositionally biased region" description="Polar residues" evidence="21">
    <location>
        <begin position="74"/>
        <end position="85"/>
    </location>
</feature>
<feature type="region of interest" description="Disordered" evidence="21">
    <location>
        <begin position="1"/>
        <end position="39"/>
    </location>
</feature>
<keyword evidence="4" id="KW-0813">Transport</keyword>
<keyword evidence="15" id="KW-0539">Nucleus</keyword>
<feature type="compositionally biased region" description="Basic and acidic residues" evidence="21">
    <location>
        <begin position="365"/>
        <end position="381"/>
    </location>
</feature>